<name>A0A317F9Y0_9PROT</name>
<dbReference type="PANTHER" id="PTHR42850">
    <property type="entry name" value="METALLOPHOSPHOESTERASE"/>
    <property type="match status" value="1"/>
</dbReference>
<dbReference type="InterPro" id="IPR024654">
    <property type="entry name" value="Calcineurin-like_PHP_lpxH"/>
</dbReference>
<protein>
    <submittedName>
        <fullName evidence="3">Metallophosphatase family protein</fullName>
    </submittedName>
</protein>
<dbReference type="InterPro" id="IPR011152">
    <property type="entry name" value="Pesterase_MJ0912"/>
</dbReference>
<comment type="caution">
    <text evidence="3">The sequence shown here is derived from an EMBL/GenBank/DDBJ whole genome shotgun (WGS) entry which is preliminary data.</text>
</comment>
<dbReference type="SUPFAM" id="SSF56300">
    <property type="entry name" value="Metallo-dependent phosphatases"/>
    <property type="match status" value="1"/>
</dbReference>
<proteinExistence type="inferred from homology"/>
<evidence type="ECO:0000313" key="3">
    <source>
        <dbReference type="EMBL" id="PWS34827.1"/>
    </source>
</evidence>
<keyword evidence="4" id="KW-1185">Reference proteome</keyword>
<comment type="similarity">
    <text evidence="1">Belongs to the metallophosphoesterase superfamily. YfcE family.</text>
</comment>
<evidence type="ECO:0000313" key="4">
    <source>
        <dbReference type="Proteomes" id="UP000245765"/>
    </source>
</evidence>
<dbReference type="CDD" id="cd00838">
    <property type="entry name" value="MPP_superfamily"/>
    <property type="match status" value="1"/>
</dbReference>
<dbReference type="OrthoDB" id="9813918at2"/>
<dbReference type="InterPro" id="IPR050126">
    <property type="entry name" value="Ap4A_hydrolase"/>
</dbReference>
<dbReference type="Pfam" id="PF12850">
    <property type="entry name" value="Metallophos_2"/>
    <property type="match status" value="1"/>
</dbReference>
<dbReference type="PANTHER" id="PTHR42850:SF2">
    <property type="entry name" value="BLL5683 PROTEIN"/>
    <property type="match status" value="1"/>
</dbReference>
<dbReference type="GO" id="GO:0005737">
    <property type="term" value="C:cytoplasm"/>
    <property type="evidence" value="ECO:0007669"/>
    <property type="project" value="TreeGrafter"/>
</dbReference>
<dbReference type="GO" id="GO:0016791">
    <property type="term" value="F:phosphatase activity"/>
    <property type="evidence" value="ECO:0007669"/>
    <property type="project" value="TreeGrafter"/>
</dbReference>
<dbReference type="EMBL" id="QGNA01000005">
    <property type="protein sequence ID" value="PWS34827.1"/>
    <property type="molecule type" value="Genomic_DNA"/>
</dbReference>
<gene>
    <name evidence="3" type="ORF">DFH01_20940</name>
</gene>
<dbReference type="AlphaFoldDB" id="A0A317F9Y0"/>
<dbReference type="Gene3D" id="3.60.21.10">
    <property type="match status" value="1"/>
</dbReference>
<organism evidence="3 4">
    <name type="scientific">Falsiroseomonas bella</name>
    <dbReference type="NCBI Taxonomy" id="2184016"/>
    <lineage>
        <taxon>Bacteria</taxon>
        <taxon>Pseudomonadati</taxon>
        <taxon>Pseudomonadota</taxon>
        <taxon>Alphaproteobacteria</taxon>
        <taxon>Acetobacterales</taxon>
        <taxon>Roseomonadaceae</taxon>
        <taxon>Falsiroseomonas</taxon>
    </lineage>
</organism>
<dbReference type="InterPro" id="IPR029052">
    <property type="entry name" value="Metallo-depent_PP-like"/>
</dbReference>
<feature type="domain" description="Calcineurin-like phosphoesterase" evidence="2">
    <location>
        <begin position="1"/>
        <end position="210"/>
    </location>
</feature>
<evidence type="ECO:0000256" key="1">
    <source>
        <dbReference type="ARBA" id="ARBA00008950"/>
    </source>
</evidence>
<dbReference type="Proteomes" id="UP000245765">
    <property type="component" value="Unassembled WGS sequence"/>
</dbReference>
<accession>A0A317F9Y0</accession>
<dbReference type="PIRSF" id="PIRSF000883">
    <property type="entry name" value="Pesterase_MJ0912"/>
    <property type="match status" value="1"/>
</dbReference>
<evidence type="ECO:0000259" key="2">
    <source>
        <dbReference type="Pfam" id="PF12850"/>
    </source>
</evidence>
<reference evidence="4" key="1">
    <citation type="submission" date="2018-05" db="EMBL/GenBank/DDBJ databases">
        <authorList>
            <person name="Du Z."/>
            <person name="Wang X."/>
        </authorList>
    </citation>
    <scope>NUCLEOTIDE SEQUENCE [LARGE SCALE GENOMIC DNA]</scope>
    <source>
        <strain evidence="4">CQN31</strain>
    </source>
</reference>
<sequence>MRVAILSDIHANREAFEACLADAARRGAQRLVLLGDIVGYGADPVWAVQRTRELAEAGAVVIKGNHDEAAVEDRGGMTSDAGAAAAWTRAVLDDAAKRFLDTLPMEVEEEDRLYVHADAQHPTRWRYTRDAEDARAALEAVRARVVLCGHVHVPALYGLTATAKIAAHRPMAEVAVPLTRPRRWLAVVGAVGQPRDGNPAAAYALLDTEANELTTLRVPYDIEGAARKIRAAGLPEGLAARLARGR</sequence>
<dbReference type="RefSeq" id="WP_109872468.1">
    <property type="nucleotide sequence ID" value="NZ_QGNA01000005.1"/>
</dbReference>